<name>A0A484M7W7_9ASTE</name>
<comment type="domain">
    <text evidence="2">The jas domain is required for interaction with COI1.</text>
</comment>
<dbReference type="AlphaFoldDB" id="A0A484M7W7"/>
<comment type="subcellular location">
    <subcellularLocation>
        <location evidence="2">Nucleus</location>
    </subcellularLocation>
</comment>
<evidence type="ECO:0000256" key="3">
    <source>
        <dbReference type="SAM" id="MobiDB-lite"/>
    </source>
</evidence>
<dbReference type="GO" id="GO:2000022">
    <property type="term" value="P:regulation of jasmonic acid mediated signaling pathway"/>
    <property type="evidence" value="ECO:0007669"/>
    <property type="project" value="UniProtKB-UniRule"/>
</dbReference>
<feature type="region of interest" description="Disordered" evidence="3">
    <location>
        <begin position="129"/>
        <end position="149"/>
    </location>
</feature>
<evidence type="ECO:0000256" key="2">
    <source>
        <dbReference type="RuleBase" id="RU369065"/>
    </source>
</evidence>
<gene>
    <name evidence="5" type="ORF">CCAM_LOCUS26415</name>
</gene>
<comment type="function">
    <text evidence="2">Repressor of jasmonate responses.</text>
</comment>
<feature type="region of interest" description="Disordered" evidence="3">
    <location>
        <begin position="311"/>
        <end position="332"/>
    </location>
</feature>
<dbReference type="Pfam" id="PF06200">
    <property type="entry name" value="tify"/>
    <property type="match status" value="1"/>
</dbReference>
<feature type="compositionally biased region" description="Polar residues" evidence="3">
    <location>
        <begin position="311"/>
        <end position="324"/>
    </location>
</feature>
<feature type="domain" description="Tify" evidence="4">
    <location>
        <begin position="273"/>
        <end position="308"/>
    </location>
</feature>
<keyword evidence="2" id="KW-0539">Nucleus</keyword>
<organism evidence="5 6">
    <name type="scientific">Cuscuta campestris</name>
    <dbReference type="NCBI Taxonomy" id="132261"/>
    <lineage>
        <taxon>Eukaryota</taxon>
        <taxon>Viridiplantae</taxon>
        <taxon>Streptophyta</taxon>
        <taxon>Embryophyta</taxon>
        <taxon>Tracheophyta</taxon>
        <taxon>Spermatophyta</taxon>
        <taxon>Magnoliopsida</taxon>
        <taxon>eudicotyledons</taxon>
        <taxon>Gunneridae</taxon>
        <taxon>Pentapetalae</taxon>
        <taxon>asterids</taxon>
        <taxon>lamiids</taxon>
        <taxon>Solanales</taxon>
        <taxon>Convolvulaceae</taxon>
        <taxon>Cuscuteae</taxon>
        <taxon>Cuscuta</taxon>
        <taxon>Cuscuta subgen. Grammica</taxon>
        <taxon>Cuscuta sect. Cleistogrammica</taxon>
    </lineage>
</organism>
<evidence type="ECO:0000313" key="6">
    <source>
        <dbReference type="Proteomes" id="UP000595140"/>
    </source>
</evidence>
<protein>
    <recommendedName>
        <fullName evidence="2">Protein TIFY</fullName>
    </recommendedName>
    <alternativeName>
        <fullName evidence="2">Jasmonate ZIM domain-containing protein</fullName>
    </alternativeName>
</protein>
<comment type="similarity">
    <text evidence="1 2">Belongs to the TIFY/JAZ family.</text>
</comment>
<feature type="compositionally biased region" description="Basic residues" evidence="3">
    <location>
        <begin position="366"/>
        <end position="378"/>
    </location>
</feature>
<evidence type="ECO:0000259" key="4">
    <source>
        <dbReference type="PROSITE" id="PS51320"/>
    </source>
</evidence>
<feature type="region of interest" description="Disordered" evidence="3">
    <location>
        <begin position="1"/>
        <end position="25"/>
    </location>
</feature>
<evidence type="ECO:0000256" key="1">
    <source>
        <dbReference type="ARBA" id="ARBA00008614"/>
    </source>
</evidence>
<feature type="region of interest" description="Disordered" evidence="3">
    <location>
        <begin position="252"/>
        <end position="277"/>
    </location>
</feature>
<keyword evidence="6" id="KW-1185">Reference proteome</keyword>
<dbReference type="GO" id="GO:0009611">
    <property type="term" value="P:response to wounding"/>
    <property type="evidence" value="ECO:0007669"/>
    <property type="project" value="UniProtKB-UniRule"/>
</dbReference>
<dbReference type="OrthoDB" id="1908882at2759"/>
<evidence type="ECO:0000313" key="5">
    <source>
        <dbReference type="EMBL" id="VFQ84639.1"/>
    </source>
</evidence>
<feature type="region of interest" description="Disordered" evidence="3">
    <location>
        <begin position="347"/>
        <end position="403"/>
    </location>
</feature>
<keyword evidence="2" id="KW-1184">Jasmonic acid signaling pathway</keyword>
<dbReference type="InterPro" id="IPR040390">
    <property type="entry name" value="TIFY/JAZ"/>
</dbReference>
<dbReference type="PANTHER" id="PTHR33077">
    <property type="entry name" value="PROTEIN TIFY 4A-RELATED-RELATED"/>
    <property type="match status" value="1"/>
</dbReference>
<dbReference type="SMART" id="SM00979">
    <property type="entry name" value="TIFY"/>
    <property type="match status" value="1"/>
</dbReference>
<sequence>MASQPNSNASLLKVPSNAAAAAGEDSKGNTVFHDFLGKGCAPDSSSPAAAAAARPPLFEPYPVASSASLGASSCGPVSNTSDMCSGPQTSYPFSGSKRCNSDSNMVSCKDRFPAAQPDSHVMKLLRSGAGGERCRGSPYNEESPLGVHNPMRPLSPSLSMGGATRNYSTTTTSKWVPVNPVPALQYPSHAAQVAPFGYQTPPNRFSRDTNAVAGPSLISQAAADEGSRTGIKGSGVLRMSDRALSGVPLTVPKQNFGIQSSDPAESSNPRHGVGSTGRQMTIFYNGQAHVFDDVHPSKADLIMALAGSNGGSWSTTYSPKSTPPNEGEMGSGSSALLRELQGRSSSLRLNSNRPFGSSDQSFLPPGHHHLHHHYKGGGKSKESRSGYQVGGEGVVLHGEKNVE</sequence>
<reference evidence="5 6" key="1">
    <citation type="submission" date="2018-04" db="EMBL/GenBank/DDBJ databases">
        <authorList>
            <person name="Vogel A."/>
        </authorList>
    </citation>
    <scope>NUCLEOTIDE SEQUENCE [LARGE SCALE GENOMIC DNA]</scope>
</reference>
<dbReference type="PANTHER" id="PTHR33077:SF8">
    <property type="entry name" value="PROTEIN TIFY 8"/>
    <property type="match status" value="1"/>
</dbReference>
<dbReference type="InterPro" id="IPR010399">
    <property type="entry name" value="Tify_dom"/>
</dbReference>
<dbReference type="GO" id="GO:0005634">
    <property type="term" value="C:nucleus"/>
    <property type="evidence" value="ECO:0007669"/>
    <property type="project" value="UniProtKB-SubCell"/>
</dbReference>
<feature type="compositionally biased region" description="Polar residues" evidence="3">
    <location>
        <begin position="252"/>
        <end position="269"/>
    </location>
</feature>
<accession>A0A484M7W7</accession>
<dbReference type="EMBL" id="OOIL02002808">
    <property type="protein sequence ID" value="VFQ84639.1"/>
    <property type="molecule type" value="Genomic_DNA"/>
</dbReference>
<dbReference type="Proteomes" id="UP000595140">
    <property type="component" value="Unassembled WGS sequence"/>
</dbReference>
<dbReference type="PROSITE" id="PS51320">
    <property type="entry name" value="TIFY"/>
    <property type="match status" value="1"/>
</dbReference>
<dbReference type="GO" id="GO:0031347">
    <property type="term" value="P:regulation of defense response"/>
    <property type="evidence" value="ECO:0007669"/>
    <property type="project" value="UniProtKB-UniRule"/>
</dbReference>
<proteinExistence type="inferred from homology"/>
<feature type="compositionally biased region" description="Polar residues" evidence="3">
    <location>
        <begin position="1"/>
        <end position="10"/>
    </location>
</feature>